<sequence length="390" mass="44157">MAFGGYVYQSIFQLVVICILQHTTDVTGVNTTSRRMIYYLYTVPRTWNEAKILCNNQDATLLLLKNEERKKQLRYLDEISEWKGAFTTMLTAESFWIGLYEDNATYYWEGCNPLGNWSFWSAVTSQPGDMCVSIDINFSGMSSPCHTKRNFICQRDEGECWFDPVPYNTTSDGITSDKINVTDEADCAKRCRSGFKYGAECWAFSFNYVTSDCYLHFHNDSLAYIRPSRVLNPDQNMIFYTKMCLDGITRVDNRSLSQDSTTPLMSSCNGVIPSDDSVHDTDVCYCGCEAPPTIFDPELEALTIDDKVEAIHKELTVDTKNISSSVRKLVSATDNRPSAVSIGYVGVFFMALVFGGIVLLDMNVLVSAIRDLYRSFTSKSDDMSWKESKM</sequence>
<dbReference type="PROSITE" id="PS50041">
    <property type="entry name" value="C_TYPE_LECTIN_2"/>
    <property type="match status" value="1"/>
</dbReference>
<accession>A0AAN8Q411</accession>
<dbReference type="Proteomes" id="UP001347796">
    <property type="component" value="Unassembled WGS sequence"/>
</dbReference>
<dbReference type="InterPro" id="IPR003609">
    <property type="entry name" value="Pan_app"/>
</dbReference>
<evidence type="ECO:0000313" key="5">
    <source>
        <dbReference type="EMBL" id="KAK6190970.1"/>
    </source>
</evidence>
<feature type="transmembrane region" description="Helical" evidence="1">
    <location>
        <begin position="342"/>
        <end position="366"/>
    </location>
</feature>
<evidence type="ECO:0000256" key="1">
    <source>
        <dbReference type="SAM" id="Phobius"/>
    </source>
</evidence>
<comment type="caution">
    <text evidence="5">The sequence shown here is derived from an EMBL/GenBank/DDBJ whole genome shotgun (WGS) entry which is preliminary data.</text>
</comment>
<dbReference type="AlphaFoldDB" id="A0AAN8Q411"/>
<keyword evidence="1" id="KW-1133">Transmembrane helix</keyword>
<dbReference type="SMART" id="SM00034">
    <property type="entry name" value="CLECT"/>
    <property type="match status" value="1"/>
</dbReference>
<feature type="domain" description="C-type lectin" evidence="3">
    <location>
        <begin position="38"/>
        <end position="154"/>
    </location>
</feature>
<keyword evidence="2" id="KW-0732">Signal</keyword>
<feature type="signal peptide" evidence="2">
    <location>
        <begin position="1"/>
        <end position="28"/>
    </location>
</feature>
<dbReference type="Pfam" id="PF00024">
    <property type="entry name" value="PAN_1"/>
    <property type="match status" value="1"/>
</dbReference>
<evidence type="ECO:0000259" key="4">
    <source>
        <dbReference type="PROSITE" id="PS50948"/>
    </source>
</evidence>
<gene>
    <name evidence="5" type="ORF">SNE40_002725</name>
</gene>
<dbReference type="EMBL" id="JAZGQO010000002">
    <property type="protein sequence ID" value="KAK6190970.1"/>
    <property type="molecule type" value="Genomic_DNA"/>
</dbReference>
<keyword evidence="6" id="KW-1185">Reference proteome</keyword>
<dbReference type="Gene3D" id="3.50.4.10">
    <property type="entry name" value="Hepatocyte Growth Factor"/>
    <property type="match status" value="1"/>
</dbReference>
<dbReference type="InterPro" id="IPR016186">
    <property type="entry name" value="C-type_lectin-like/link_sf"/>
</dbReference>
<evidence type="ECO:0000313" key="6">
    <source>
        <dbReference type="Proteomes" id="UP001347796"/>
    </source>
</evidence>
<feature type="chain" id="PRO_5042880195" description="C-type lectin domain-containing protein" evidence="2">
    <location>
        <begin position="29"/>
        <end position="390"/>
    </location>
</feature>
<name>A0AAN8Q411_PATCE</name>
<dbReference type="CDD" id="cd00037">
    <property type="entry name" value="CLECT"/>
    <property type="match status" value="1"/>
</dbReference>
<dbReference type="InterPro" id="IPR001304">
    <property type="entry name" value="C-type_lectin-like"/>
</dbReference>
<reference evidence="5 6" key="1">
    <citation type="submission" date="2024-01" db="EMBL/GenBank/DDBJ databases">
        <title>The genome of the rayed Mediterranean limpet Patella caerulea (Linnaeus, 1758).</title>
        <authorList>
            <person name="Anh-Thu Weber A."/>
            <person name="Halstead-Nussloch G."/>
        </authorList>
    </citation>
    <scope>NUCLEOTIDE SEQUENCE [LARGE SCALE GENOMIC DNA]</scope>
    <source>
        <strain evidence="5">AATW-2023a</strain>
        <tissue evidence="5">Whole specimen</tissue>
    </source>
</reference>
<feature type="domain" description="Apple" evidence="4">
    <location>
        <begin position="153"/>
        <end position="244"/>
    </location>
</feature>
<keyword evidence="1" id="KW-0472">Membrane</keyword>
<keyword evidence="1" id="KW-0812">Transmembrane</keyword>
<proteinExistence type="predicted"/>
<dbReference type="SUPFAM" id="SSF56436">
    <property type="entry name" value="C-type lectin-like"/>
    <property type="match status" value="1"/>
</dbReference>
<evidence type="ECO:0000259" key="3">
    <source>
        <dbReference type="PROSITE" id="PS50041"/>
    </source>
</evidence>
<dbReference type="Gene3D" id="3.10.100.10">
    <property type="entry name" value="Mannose-Binding Protein A, subunit A"/>
    <property type="match status" value="1"/>
</dbReference>
<dbReference type="SUPFAM" id="SSF57414">
    <property type="entry name" value="Hairpin loop containing domain-like"/>
    <property type="match status" value="1"/>
</dbReference>
<dbReference type="InterPro" id="IPR016187">
    <property type="entry name" value="CTDL_fold"/>
</dbReference>
<evidence type="ECO:0008006" key="7">
    <source>
        <dbReference type="Google" id="ProtNLM"/>
    </source>
</evidence>
<evidence type="ECO:0000256" key="2">
    <source>
        <dbReference type="SAM" id="SignalP"/>
    </source>
</evidence>
<protein>
    <recommendedName>
        <fullName evidence="7">C-type lectin domain-containing protein</fullName>
    </recommendedName>
</protein>
<dbReference type="Pfam" id="PF00059">
    <property type="entry name" value="Lectin_C"/>
    <property type="match status" value="1"/>
</dbReference>
<dbReference type="SMART" id="SM00473">
    <property type="entry name" value="PAN_AP"/>
    <property type="match status" value="1"/>
</dbReference>
<organism evidence="5 6">
    <name type="scientific">Patella caerulea</name>
    <name type="common">Rayed Mediterranean limpet</name>
    <dbReference type="NCBI Taxonomy" id="87958"/>
    <lineage>
        <taxon>Eukaryota</taxon>
        <taxon>Metazoa</taxon>
        <taxon>Spiralia</taxon>
        <taxon>Lophotrochozoa</taxon>
        <taxon>Mollusca</taxon>
        <taxon>Gastropoda</taxon>
        <taxon>Patellogastropoda</taxon>
        <taxon>Patelloidea</taxon>
        <taxon>Patellidae</taxon>
        <taxon>Patella</taxon>
    </lineage>
</organism>
<dbReference type="PROSITE" id="PS50948">
    <property type="entry name" value="PAN"/>
    <property type="match status" value="1"/>
</dbReference>